<keyword evidence="2" id="KW-1185">Reference proteome</keyword>
<evidence type="ECO:0000313" key="1">
    <source>
        <dbReference type="EMBL" id="MRX42345.1"/>
    </source>
</evidence>
<name>A0A6L5QXC7_9MICO</name>
<dbReference type="Proteomes" id="UP000476511">
    <property type="component" value="Unassembled WGS sequence"/>
</dbReference>
<accession>A0A6L5QXC7</accession>
<sequence>MRSRPPAGGASWRTADDVVAALRSVHLVLDPAEVQRLGANRASRRAMRSAPTVSAAVEFLHARAREANPSAPGFAMTAPPLLGLSHAIGAVGNRAMWAHLAAHPGPSVFAPFAAPASAAPGLTRSPS</sequence>
<evidence type="ECO:0000313" key="2">
    <source>
        <dbReference type="Proteomes" id="UP000476511"/>
    </source>
</evidence>
<comment type="caution">
    <text evidence="1">The sequence shown here is derived from an EMBL/GenBank/DDBJ whole genome shotgun (WGS) entry which is preliminary data.</text>
</comment>
<dbReference type="AlphaFoldDB" id="A0A6L5QXC7"/>
<organism evidence="1 2">
    <name type="scientific">Agromyces kandeliae</name>
    <dbReference type="NCBI Taxonomy" id="2666141"/>
    <lineage>
        <taxon>Bacteria</taxon>
        <taxon>Bacillati</taxon>
        <taxon>Actinomycetota</taxon>
        <taxon>Actinomycetes</taxon>
        <taxon>Micrococcales</taxon>
        <taxon>Microbacteriaceae</taxon>
        <taxon>Agromyces</taxon>
    </lineage>
</organism>
<dbReference type="EMBL" id="WKJD01000004">
    <property type="protein sequence ID" value="MRX42345.1"/>
    <property type="molecule type" value="Genomic_DNA"/>
</dbReference>
<dbReference type="RefSeq" id="WP_154344745.1">
    <property type="nucleotide sequence ID" value="NZ_WKJD01000004.1"/>
</dbReference>
<gene>
    <name evidence="1" type="ORF">GJR97_01245</name>
</gene>
<proteinExistence type="predicted"/>
<reference evidence="1 2" key="1">
    <citation type="submission" date="2019-11" db="EMBL/GenBank/DDBJ databases">
        <title>Agromyces kandeliae sp. nov., isolated from mangrove soil.</title>
        <authorList>
            <person name="Wang R."/>
        </authorList>
    </citation>
    <scope>NUCLEOTIDE SEQUENCE [LARGE SCALE GENOMIC DNA]</scope>
    <source>
        <strain evidence="1 2">Q22</strain>
    </source>
</reference>
<protein>
    <submittedName>
        <fullName evidence="1">Uncharacterized protein</fullName>
    </submittedName>
</protein>